<dbReference type="Pfam" id="PF13417">
    <property type="entry name" value="GST_N_3"/>
    <property type="match status" value="1"/>
</dbReference>
<reference evidence="2" key="1">
    <citation type="journal article" date="2020" name="Fungal Divers.">
        <title>Resolving the Mortierellaceae phylogeny through synthesis of multi-gene phylogenetics and phylogenomics.</title>
        <authorList>
            <person name="Vandepol N."/>
            <person name="Liber J."/>
            <person name="Desiro A."/>
            <person name="Na H."/>
            <person name="Kennedy M."/>
            <person name="Barry K."/>
            <person name="Grigoriev I.V."/>
            <person name="Miller A.N."/>
            <person name="O'Donnell K."/>
            <person name="Stajich J.E."/>
            <person name="Bonito G."/>
        </authorList>
    </citation>
    <scope>NUCLEOTIDE SEQUENCE</scope>
    <source>
        <strain evidence="2">NVP60</strain>
    </source>
</reference>
<dbReference type="PROSITE" id="PS51354">
    <property type="entry name" value="GLUTAREDOXIN_2"/>
    <property type="match status" value="1"/>
</dbReference>
<dbReference type="InterPro" id="IPR036249">
    <property type="entry name" value="Thioredoxin-like_sf"/>
</dbReference>
<dbReference type="InterPro" id="IPR036282">
    <property type="entry name" value="Glutathione-S-Trfase_C_sf"/>
</dbReference>
<dbReference type="SUPFAM" id="SSF52833">
    <property type="entry name" value="Thioredoxin-like"/>
    <property type="match status" value="1"/>
</dbReference>
<dbReference type="InterPro" id="IPR004045">
    <property type="entry name" value="Glutathione_S-Trfase_N"/>
</dbReference>
<dbReference type="GO" id="GO:0005737">
    <property type="term" value="C:cytoplasm"/>
    <property type="evidence" value="ECO:0007669"/>
    <property type="project" value="TreeGrafter"/>
</dbReference>
<dbReference type="InterPro" id="IPR040079">
    <property type="entry name" value="Glutathione_S-Trfase"/>
</dbReference>
<keyword evidence="3" id="KW-1185">Reference proteome</keyword>
<dbReference type="Proteomes" id="UP000823405">
    <property type="component" value="Unassembled WGS sequence"/>
</dbReference>
<evidence type="ECO:0000313" key="3">
    <source>
        <dbReference type="Proteomes" id="UP000823405"/>
    </source>
</evidence>
<gene>
    <name evidence="2" type="ORF">BGZ97_000968</name>
</gene>
<organism evidence="2 3">
    <name type="scientific">Linnemannia gamsii</name>
    <dbReference type="NCBI Taxonomy" id="64522"/>
    <lineage>
        <taxon>Eukaryota</taxon>
        <taxon>Fungi</taxon>
        <taxon>Fungi incertae sedis</taxon>
        <taxon>Mucoromycota</taxon>
        <taxon>Mortierellomycotina</taxon>
        <taxon>Mortierellomycetes</taxon>
        <taxon>Mortierellales</taxon>
        <taxon>Mortierellaceae</taxon>
        <taxon>Linnemannia</taxon>
    </lineage>
</organism>
<comment type="caution">
    <text evidence="2">The sequence shown here is derived from an EMBL/GenBank/DDBJ whole genome shotgun (WGS) entry which is preliminary data.</text>
</comment>
<dbReference type="Gene3D" id="3.40.30.10">
    <property type="entry name" value="Glutaredoxin"/>
    <property type="match status" value="1"/>
</dbReference>
<feature type="domain" description="GST N-terminal" evidence="1">
    <location>
        <begin position="4"/>
        <end position="85"/>
    </location>
</feature>
<dbReference type="PROSITE" id="PS50404">
    <property type="entry name" value="GST_NTER"/>
    <property type="match status" value="1"/>
</dbReference>
<dbReference type="PANTHER" id="PTHR43968:SF6">
    <property type="entry name" value="GLUTATHIONE S-TRANSFERASE OMEGA"/>
    <property type="match status" value="1"/>
</dbReference>
<dbReference type="PANTHER" id="PTHR43968">
    <property type="match status" value="1"/>
</dbReference>
<dbReference type="OrthoDB" id="202840at2759"/>
<protein>
    <recommendedName>
        <fullName evidence="1">GST N-terminal domain-containing protein</fullName>
    </recommendedName>
</protein>
<dbReference type="SFLD" id="SFLDS00019">
    <property type="entry name" value="Glutathione_Transferase_(cytos"/>
    <property type="match status" value="1"/>
</dbReference>
<dbReference type="SFLD" id="SFLDG00358">
    <property type="entry name" value="Main_(cytGST)"/>
    <property type="match status" value="1"/>
</dbReference>
<evidence type="ECO:0000259" key="1">
    <source>
        <dbReference type="PROSITE" id="PS50404"/>
    </source>
</evidence>
<dbReference type="InterPro" id="IPR050983">
    <property type="entry name" value="GST_Omega/HSP26"/>
</dbReference>
<sequence>MTVPKITLYNAHYCPYAARAVLALAETNQEHDVVELDLSVPRPDWYLKDINPSGQVPALKLGEGHIILESLIVAEYIADLHPESGLIPKDPLQLAQSRYLIHHWGAHTQSALFKATITLDAAESAKARQEVFTELERRQEGVEQEFEQALKDNKNLQRFREWRDAISQRPTVQKASAPREIVIKNYRKFLPKSN</sequence>
<dbReference type="EMBL" id="JAAAIN010000119">
    <property type="protein sequence ID" value="KAG0320000.1"/>
    <property type="molecule type" value="Genomic_DNA"/>
</dbReference>
<dbReference type="SUPFAM" id="SSF47616">
    <property type="entry name" value="GST C-terminal domain-like"/>
    <property type="match status" value="1"/>
</dbReference>
<evidence type="ECO:0000313" key="2">
    <source>
        <dbReference type="EMBL" id="KAG0320000.1"/>
    </source>
</evidence>
<dbReference type="AlphaFoldDB" id="A0A9P6RL68"/>
<name>A0A9P6RL68_9FUNG</name>
<proteinExistence type="predicted"/>
<accession>A0A9P6RL68</accession>